<accession>A0ABW2PF22</accession>
<feature type="domain" description="Fumarylacetoacetase-like C-terminal" evidence="4">
    <location>
        <begin position="83"/>
        <end position="289"/>
    </location>
</feature>
<evidence type="ECO:0000256" key="3">
    <source>
        <dbReference type="SAM" id="MobiDB-lite"/>
    </source>
</evidence>
<dbReference type="PANTHER" id="PTHR42796:SF4">
    <property type="entry name" value="FUMARYLACETOACETATE HYDROLASE DOMAIN-CONTAINING PROTEIN 2A"/>
    <property type="match status" value="1"/>
</dbReference>
<feature type="region of interest" description="Disordered" evidence="3">
    <location>
        <begin position="1"/>
        <end position="22"/>
    </location>
</feature>
<dbReference type="InterPro" id="IPR036663">
    <property type="entry name" value="Fumarylacetoacetase_C_sf"/>
</dbReference>
<evidence type="ECO:0000313" key="6">
    <source>
        <dbReference type="Proteomes" id="UP001596496"/>
    </source>
</evidence>
<reference evidence="6" key="1">
    <citation type="journal article" date="2019" name="Int. J. Syst. Evol. Microbiol.">
        <title>The Global Catalogue of Microorganisms (GCM) 10K type strain sequencing project: providing services to taxonomists for standard genome sequencing and annotation.</title>
        <authorList>
            <consortium name="The Broad Institute Genomics Platform"/>
            <consortium name="The Broad Institute Genome Sequencing Center for Infectious Disease"/>
            <person name="Wu L."/>
            <person name="Ma J."/>
        </authorList>
    </citation>
    <scope>NUCLEOTIDE SEQUENCE [LARGE SCALE GENOMIC DNA]</scope>
    <source>
        <strain evidence="6">CECT 7649</strain>
    </source>
</reference>
<keyword evidence="5" id="KW-0378">Hydrolase</keyword>
<dbReference type="InterPro" id="IPR051121">
    <property type="entry name" value="FAH"/>
</dbReference>
<proteinExistence type="inferred from homology"/>
<dbReference type="SUPFAM" id="SSF56529">
    <property type="entry name" value="FAH"/>
    <property type="match status" value="1"/>
</dbReference>
<evidence type="ECO:0000259" key="4">
    <source>
        <dbReference type="Pfam" id="PF01557"/>
    </source>
</evidence>
<dbReference type="Gene3D" id="3.90.850.10">
    <property type="entry name" value="Fumarylacetoacetase-like, C-terminal domain"/>
    <property type="match status" value="1"/>
</dbReference>
<dbReference type="Proteomes" id="UP001596496">
    <property type="component" value="Unassembled WGS sequence"/>
</dbReference>
<evidence type="ECO:0000256" key="2">
    <source>
        <dbReference type="ARBA" id="ARBA00022723"/>
    </source>
</evidence>
<dbReference type="PANTHER" id="PTHR42796">
    <property type="entry name" value="FUMARYLACETOACETATE HYDROLASE DOMAIN-CONTAINING PROTEIN 2A-RELATED"/>
    <property type="match status" value="1"/>
</dbReference>
<comment type="caution">
    <text evidence="5">The sequence shown here is derived from an EMBL/GenBank/DDBJ whole genome shotgun (WGS) entry which is preliminary data.</text>
</comment>
<feature type="compositionally biased region" description="Basic and acidic residues" evidence="3">
    <location>
        <begin position="10"/>
        <end position="22"/>
    </location>
</feature>
<dbReference type="EMBL" id="JBHTCG010000042">
    <property type="protein sequence ID" value="MFC7387672.1"/>
    <property type="molecule type" value="Genomic_DNA"/>
</dbReference>
<gene>
    <name evidence="5" type="ORF">ACFQSB_36080</name>
</gene>
<keyword evidence="2" id="KW-0479">Metal-binding</keyword>
<dbReference type="RefSeq" id="WP_380831476.1">
    <property type="nucleotide sequence ID" value="NZ_JBHTCG010000042.1"/>
</dbReference>
<sequence length="292" mass="31178">MKLLRVGPPGEERPAVLDDAGRPRDLRGVLGQGVDFDGDFFASGRIERVAIALRAGELPPLDEDAAPGTTEGRVGAPIARPGKVVCVGLNYRDHAEETGASIPGEPIIFMKAPNTVVGPEDEVLIPRGSVKTDWEVELGVVIGRTARYLGTHEEALACVAGYAVSNDVSEREFQLERGGQWDKGKSCETFNPLGPWLVTADEVPDPQSLGLRLWVNGEARQDGSTANMIFGVAEIVRYLSQFMVLEPGDLINTGTPAGVALGMPGQPYLVKGDVVELEIDGLGRQRQTVGQA</sequence>
<protein>
    <submittedName>
        <fullName evidence="5">Fumarylacetoacetate hydrolase family protein</fullName>
    </submittedName>
</protein>
<keyword evidence="6" id="KW-1185">Reference proteome</keyword>
<organism evidence="5 6">
    <name type="scientific">Sphaerisporangium rhizosphaerae</name>
    <dbReference type="NCBI Taxonomy" id="2269375"/>
    <lineage>
        <taxon>Bacteria</taxon>
        <taxon>Bacillati</taxon>
        <taxon>Actinomycetota</taxon>
        <taxon>Actinomycetes</taxon>
        <taxon>Streptosporangiales</taxon>
        <taxon>Streptosporangiaceae</taxon>
        <taxon>Sphaerisporangium</taxon>
    </lineage>
</organism>
<dbReference type="GO" id="GO:0016787">
    <property type="term" value="F:hydrolase activity"/>
    <property type="evidence" value="ECO:0007669"/>
    <property type="project" value="UniProtKB-KW"/>
</dbReference>
<comment type="similarity">
    <text evidence="1">Belongs to the FAH family.</text>
</comment>
<evidence type="ECO:0000313" key="5">
    <source>
        <dbReference type="EMBL" id="MFC7387672.1"/>
    </source>
</evidence>
<evidence type="ECO:0000256" key="1">
    <source>
        <dbReference type="ARBA" id="ARBA00010211"/>
    </source>
</evidence>
<dbReference type="Pfam" id="PF01557">
    <property type="entry name" value="FAA_hydrolase"/>
    <property type="match status" value="1"/>
</dbReference>
<name>A0ABW2PF22_9ACTN</name>
<dbReference type="InterPro" id="IPR011234">
    <property type="entry name" value="Fumarylacetoacetase-like_C"/>
</dbReference>